<dbReference type="EMBL" id="AWUE01009711">
    <property type="protein sequence ID" value="OMP12200.1"/>
    <property type="molecule type" value="Genomic_DNA"/>
</dbReference>
<sequence>MDSDYGIPRQLSDLQKHRSQYQPELPPCLQVFTCSASPFS</sequence>
<dbReference type="OrthoDB" id="537915at2759"/>
<accession>A0A1R3KYQ3</accession>
<proteinExistence type="predicted"/>
<comment type="caution">
    <text evidence="1">The sequence shown here is derived from an EMBL/GenBank/DDBJ whole genome shotgun (WGS) entry which is preliminary data.</text>
</comment>
<reference evidence="2" key="1">
    <citation type="submission" date="2013-09" db="EMBL/GenBank/DDBJ databases">
        <title>Corchorus olitorius genome sequencing.</title>
        <authorList>
            <person name="Alam M."/>
            <person name="Haque M.S."/>
            <person name="Islam M.S."/>
            <person name="Emdad E.M."/>
            <person name="Islam M.M."/>
            <person name="Ahmed B."/>
            <person name="Halim A."/>
            <person name="Hossen Q.M.M."/>
            <person name="Hossain M.Z."/>
            <person name="Ahmed R."/>
            <person name="Khan M.M."/>
            <person name="Islam R."/>
            <person name="Rashid M.M."/>
            <person name="Khan S.A."/>
            <person name="Rahman M.S."/>
            <person name="Alam M."/>
            <person name="Yahiya A.S."/>
            <person name="Khan M.S."/>
            <person name="Azam M.S."/>
            <person name="Haque T."/>
            <person name="Lashkar M.Z.H."/>
            <person name="Akhand A.I."/>
            <person name="Morshed G."/>
            <person name="Roy S."/>
            <person name="Uddin K.S."/>
            <person name="Rabeya T."/>
            <person name="Hossain A.S."/>
            <person name="Chowdhury A."/>
            <person name="Snigdha A.R."/>
            <person name="Mortoza M.S."/>
            <person name="Matin S.A."/>
            <person name="Hoque S.M.E."/>
            <person name="Islam M.K."/>
            <person name="Roy D.K."/>
            <person name="Haider R."/>
            <person name="Moosa M.M."/>
            <person name="Elias S.M."/>
            <person name="Hasan A.M."/>
            <person name="Jahan S."/>
            <person name="Shafiuddin M."/>
            <person name="Mahmood N."/>
            <person name="Shommy N.S."/>
        </authorList>
    </citation>
    <scope>NUCLEOTIDE SEQUENCE [LARGE SCALE GENOMIC DNA]</scope>
    <source>
        <strain evidence="2">cv. O-4</strain>
    </source>
</reference>
<dbReference type="AlphaFoldDB" id="A0A1R3KYQ3"/>
<dbReference type="STRING" id="93759.A0A1R3KYQ3"/>
<keyword evidence="2" id="KW-1185">Reference proteome</keyword>
<evidence type="ECO:0000313" key="2">
    <source>
        <dbReference type="Proteomes" id="UP000187203"/>
    </source>
</evidence>
<protein>
    <submittedName>
        <fullName evidence="1">Pyrophosphate--fructose 6-phosphate 1-phosphotransferase subunit alpha-like protein</fullName>
    </submittedName>
</protein>
<name>A0A1R3KYQ3_9ROSI</name>
<gene>
    <name evidence="1" type="ORF">COLO4_03406</name>
</gene>
<evidence type="ECO:0000313" key="1">
    <source>
        <dbReference type="EMBL" id="OMP12200.1"/>
    </source>
</evidence>
<dbReference type="Proteomes" id="UP000187203">
    <property type="component" value="Unassembled WGS sequence"/>
</dbReference>
<organism evidence="1 2">
    <name type="scientific">Corchorus olitorius</name>
    <dbReference type="NCBI Taxonomy" id="93759"/>
    <lineage>
        <taxon>Eukaryota</taxon>
        <taxon>Viridiplantae</taxon>
        <taxon>Streptophyta</taxon>
        <taxon>Embryophyta</taxon>
        <taxon>Tracheophyta</taxon>
        <taxon>Spermatophyta</taxon>
        <taxon>Magnoliopsida</taxon>
        <taxon>eudicotyledons</taxon>
        <taxon>Gunneridae</taxon>
        <taxon>Pentapetalae</taxon>
        <taxon>rosids</taxon>
        <taxon>malvids</taxon>
        <taxon>Malvales</taxon>
        <taxon>Malvaceae</taxon>
        <taxon>Grewioideae</taxon>
        <taxon>Apeibeae</taxon>
        <taxon>Corchorus</taxon>
    </lineage>
</organism>